<evidence type="ECO:0000313" key="5">
    <source>
        <dbReference type="Proteomes" id="UP000317257"/>
    </source>
</evidence>
<feature type="chain" id="PRO_5022969979" description="Mid2 domain-containing protein" evidence="3">
    <location>
        <begin position="30"/>
        <end position="437"/>
    </location>
</feature>
<dbReference type="EMBL" id="SBHS01000024">
    <property type="protein sequence ID" value="TWU72778.1"/>
    <property type="molecule type" value="Genomic_DNA"/>
</dbReference>
<sequence length="437" mass="46741">MISNHFFTQLPPPTAALLVLSTLSSSVAGHVLLPRETNAVQERTLNIVPWPLATSAPMSPFESLRRRSDTICGYIGGDPDLPATCLAGSHCAVDVEHGVIGCCPDKGPCNDGIFTGCVDRNSGPQTVANPYIYTCRGKNVCYKNIFEGGYFQYGCGSASGLATTVVQTASGRTPLHLTTISIKLTATITPLSNPTTLSSELSKTSDYSMALESSLASNGPPRPSQTGGGAAPSSHGSDRKNTGAVIGGAIGGVAFVFAIGILAFSLWRRKTTNEFIAAANTYTRTMTPASHHDFVPLPSSHDASEARLHADNGTSVQSGLLRGNTESGRTGGPALHQQQQQQQQQQRQHSHEAMGTAMSRNGHPNYDSDRVPLTRELDNFSHGSNSALEGIETDSDVEANPTHPANYRRSRRGAGSSVLWQQNRRQNRRRSRNLAWM</sequence>
<feature type="compositionally biased region" description="Low complexity" evidence="1">
    <location>
        <begin position="337"/>
        <end position="347"/>
    </location>
</feature>
<evidence type="ECO:0000313" key="4">
    <source>
        <dbReference type="EMBL" id="TWU72778.1"/>
    </source>
</evidence>
<keyword evidence="2" id="KW-1133">Transmembrane helix</keyword>
<evidence type="ECO:0000256" key="2">
    <source>
        <dbReference type="SAM" id="Phobius"/>
    </source>
</evidence>
<protein>
    <recommendedName>
        <fullName evidence="6">Mid2 domain-containing protein</fullName>
    </recommendedName>
</protein>
<dbReference type="AlphaFoldDB" id="A0A5C6G842"/>
<keyword evidence="2" id="KW-0472">Membrane</keyword>
<dbReference type="Proteomes" id="UP000317257">
    <property type="component" value="Unassembled WGS sequence"/>
</dbReference>
<comment type="caution">
    <text evidence="4">The sequence shown here is derived from an EMBL/GenBank/DDBJ whole genome shotgun (WGS) entry which is preliminary data.</text>
</comment>
<gene>
    <name evidence="4" type="ORF">ED733_003427</name>
</gene>
<accession>A0A5C6G842</accession>
<proteinExistence type="predicted"/>
<feature type="region of interest" description="Disordered" evidence="1">
    <location>
        <begin position="312"/>
        <end position="437"/>
    </location>
</feature>
<keyword evidence="2" id="KW-0812">Transmembrane</keyword>
<evidence type="ECO:0000256" key="3">
    <source>
        <dbReference type="SAM" id="SignalP"/>
    </source>
</evidence>
<feature type="compositionally biased region" description="Polar residues" evidence="1">
    <location>
        <begin position="312"/>
        <end position="328"/>
    </location>
</feature>
<feature type="compositionally biased region" description="Basic and acidic residues" evidence="1">
    <location>
        <begin position="366"/>
        <end position="379"/>
    </location>
</feature>
<feature type="compositionally biased region" description="Basic residues" evidence="1">
    <location>
        <begin position="425"/>
        <end position="437"/>
    </location>
</feature>
<feature type="signal peptide" evidence="3">
    <location>
        <begin position="1"/>
        <end position="29"/>
    </location>
</feature>
<feature type="region of interest" description="Disordered" evidence="1">
    <location>
        <begin position="212"/>
        <end position="239"/>
    </location>
</feature>
<reference evidence="5" key="1">
    <citation type="submission" date="2018-12" db="EMBL/GenBank/DDBJ databases">
        <title>The complete genome of Metarhizium rileyi, a key fungal pathogen of Lepidoptera.</title>
        <authorList>
            <person name="Binneck E."/>
            <person name="Lastra C.C.L."/>
            <person name="Sosa-Gomez D.R."/>
        </authorList>
    </citation>
    <scope>NUCLEOTIDE SEQUENCE [LARGE SCALE GENOMIC DNA]</scope>
    <source>
        <strain evidence="5">Cep018-CH2</strain>
    </source>
</reference>
<evidence type="ECO:0000256" key="1">
    <source>
        <dbReference type="SAM" id="MobiDB-lite"/>
    </source>
</evidence>
<name>A0A5C6G842_METRR</name>
<feature type="transmembrane region" description="Helical" evidence="2">
    <location>
        <begin position="244"/>
        <end position="267"/>
    </location>
</feature>
<organism evidence="4 5">
    <name type="scientific">Metarhizium rileyi (strain RCEF 4871)</name>
    <name type="common">Nomuraea rileyi</name>
    <dbReference type="NCBI Taxonomy" id="1649241"/>
    <lineage>
        <taxon>Eukaryota</taxon>
        <taxon>Fungi</taxon>
        <taxon>Dikarya</taxon>
        <taxon>Ascomycota</taxon>
        <taxon>Pezizomycotina</taxon>
        <taxon>Sordariomycetes</taxon>
        <taxon>Hypocreomycetidae</taxon>
        <taxon>Hypocreales</taxon>
        <taxon>Clavicipitaceae</taxon>
        <taxon>Metarhizium</taxon>
    </lineage>
</organism>
<evidence type="ECO:0008006" key="6">
    <source>
        <dbReference type="Google" id="ProtNLM"/>
    </source>
</evidence>
<keyword evidence="3" id="KW-0732">Signal</keyword>